<dbReference type="SUPFAM" id="SSF103481">
    <property type="entry name" value="Multidrug resistance efflux transporter EmrE"/>
    <property type="match status" value="1"/>
</dbReference>
<accession>A0A139WDB2</accession>
<keyword evidence="1 2" id="KW-0812">Transmembrane</keyword>
<dbReference type="InParanoid" id="A0A139WDB2"/>
<dbReference type="InterPro" id="IPR039632">
    <property type="entry name" value="TMEM42"/>
</dbReference>
<dbReference type="Gene3D" id="1.10.3730.20">
    <property type="match status" value="1"/>
</dbReference>
<dbReference type="AlphaFoldDB" id="A0A139WDB2"/>
<dbReference type="InterPro" id="IPR037185">
    <property type="entry name" value="EmrE-like"/>
</dbReference>
<dbReference type="PANTHER" id="PTHR31965">
    <property type="entry name" value="TRANSMEMBRANE PROTEIN 42"/>
    <property type="match status" value="1"/>
</dbReference>
<evidence type="ECO:0000313" key="3">
    <source>
        <dbReference type="Proteomes" id="UP000007266"/>
    </source>
</evidence>
<name>A0A139WDB2_TRICA</name>
<feature type="transmembrane region" description="Helical" evidence="1">
    <location>
        <begin position="32"/>
        <end position="56"/>
    </location>
</feature>
<protein>
    <submittedName>
        <fullName evidence="2">Transmembrane protein 42-like Protein</fullName>
    </submittedName>
</protein>
<feature type="transmembrane region" description="Helical" evidence="1">
    <location>
        <begin position="94"/>
        <end position="111"/>
    </location>
</feature>
<dbReference type="PANTHER" id="PTHR31965:SF1">
    <property type="entry name" value="TRANSMEMBRANE PROTEIN 42"/>
    <property type="match status" value="1"/>
</dbReference>
<dbReference type="EMBL" id="KQ971361">
    <property type="protein sequence ID" value="KYB25892.1"/>
    <property type="molecule type" value="Genomic_DNA"/>
</dbReference>
<sequence length="125" mass="13596">MSGKLNFAILAGFCASAASLFGKLSGLPTFEGFFIVRIIFFALMIICNAGVWTLFVKALQNVESSLTATVISAASNYCLSALTGFFIFGEVTTLLWWSGMFLIICGLLLILRDQPSDEHILKKSN</sequence>
<keyword evidence="1" id="KW-0472">Membrane</keyword>
<evidence type="ECO:0000256" key="1">
    <source>
        <dbReference type="SAM" id="Phobius"/>
    </source>
</evidence>
<dbReference type="OrthoDB" id="5854584at2759"/>
<dbReference type="Proteomes" id="UP000007266">
    <property type="component" value="Linkage group 8"/>
</dbReference>
<proteinExistence type="predicted"/>
<organism evidence="2 3">
    <name type="scientific">Tribolium castaneum</name>
    <name type="common">Red flour beetle</name>
    <dbReference type="NCBI Taxonomy" id="7070"/>
    <lineage>
        <taxon>Eukaryota</taxon>
        <taxon>Metazoa</taxon>
        <taxon>Ecdysozoa</taxon>
        <taxon>Arthropoda</taxon>
        <taxon>Hexapoda</taxon>
        <taxon>Insecta</taxon>
        <taxon>Pterygota</taxon>
        <taxon>Neoptera</taxon>
        <taxon>Endopterygota</taxon>
        <taxon>Coleoptera</taxon>
        <taxon>Polyphaga</taxon>
        <taxon>Cucujiformia</taxon>
        <taxon>Tenebrionidae</taxon>
        <taxon>Tenebrionidae incertae sedis</taxon>
        <taxon>Tribolium</taxon>
    </lineage>
</organism>
<feature type="transmembrane region" description="Helical" evidence="1">
    <location>
        <begin position="68"/>
        <end position="88"/>
    </location>
</feature>
<keyword evidence="3" id="KW-1185">Reference proteome</keyword>
<keyword evidence="1" id="KW-1133">Transmembrane helix</keyword>
<evidence type="ECO:0000313" key="2">
    <source>
        <dbReference type="EMBL" id="KYB25892.1"/>
    </source>
</evidence>
<dbReference type="OMA" id="QIALWWV"/>
<gene>
    <name evidence="2" type="primary">AUGUSTUS-3.0.2_34090</name>
    <name evidence="2" type="ORF">TcasGA2_TC034090</name>
</gene>
<dbReference type="KEGG" id="tca:103314044"/>
<reference evidence="2 3" key="2">
    <citation type="journal article" date="2010" name="Nucleic Acids Res.">
        <title>BeetleBase in 2010: revisions to provide comprehensive genomic information for Tribolium castaneum.</title>
        <authorList>
            <person name="Kim H.S."/>
            <person name="Murphy T."/>
            <person name="Xia J."/>
            <person name="Caragea D."/>
            <person name="Park Y."/>
            <person name="Beeman R.W."/>
            <person name="Lorenzen M.D."/>
            <person name="Butcher S."/>
            <person name="Manak J.R."/>
            <person name="Brown S.J."/>
        </authorList>
    </citation>
    <scope>GENOME REANNOTATION</scope>
    <source>
        <strain evidence="2 3">Georgia GA2</strain>
    </source>
</reference>
<reference evidence="2 3" key="1">
    <citation type="journal article" date="2008" name="Nature">
        <title>The genome of the model beetle and pest Tribolium castaneum.</title>
        <authorList>
            <consortium name="Tribolium Genome Sequencing Consortium"/>
            <person name="Richards S."/>
            <person name="Gibbs R.A."/>
            <person name="Weinstock G.M."/>
            <person name="Brown S.J."/>
            <person name="Denell R."/>
            <person name="Beeman R.W."/>
            <person name="Gibbs R."/>
            <person name="Beeman R.W."/>
            <person name="Brown S.J."/>
            <person name="Bucher G."/>
            <person name="Friedrich M."/>
            <person name="Grimmelikhuijzen C.J."/>
            <person name="Klingler M."/>
            <person name="Lorenzen M."/>
            <person name="Richards S."/>
            <person name="Roth S."/>
            <person name="Schroder R."/>
            <person name="Tautz D."/>
            <person name="Zdobnov E.M."/>
            <person name="Muzny D."/>
            <person name="Gibbs R.A."/>
            <person name="Weinstock G.M."/>
            <person name="Attaway T."/>
            <person name="Bell S."/>
            <person name="Buhay C.J."/>
            <person name="Chandrabose M.N."/>
            <person name="Chavez D."/>
            <person name="Clerk-Blankenburg K.P."/>
            <person name="Cree A."/>
            <person name="Dao M."/>
            <person name="Davis C."/>
            <person name="Chacko J."/>
            <person name="Dinh H."/>
            <person name="Dugan-Rocha S."/>
            <person name="Fowler G."/>
            <person name="Garner T.T."/>
            <person name="Garnes J."/>
            <person name="Gnirke A."/>
            <person name="Hawes A."/>
            <person name="Hernandez J."/>
            <person name="Hines S."/>
            <person name="Holder M."/>
            <person name="Hume J."/>
            <person name="Jhangiani S.N."/>
            <person name="Joshi V."/>
            <person name="Khan Z.M."/>
            <person name="Jackson L."/>
            <person name="Kovar C."/>
            <person name="Kowis A."/>
            <person name="Lee S."/>
            <person name="Lewis L.R."/>
            <person name="Margolis J."/>
            <person name="Morgan M."/>
            <person name="Nazareth L.V."/>
            <person name="Nguyen N."/>
            <person name="Okwuonu G."/>
            <person name="Parker D."/>
            <person name="Richards S."/>
            <person name="Ruiz S.J."/>
            <person name="Santibanez J."/>
            <person name="Savard J."/>
            <person name="Scherer S.E."/>
            <person name="Schneider B."/>
            <person name="Sodergren E."/>
            <person name="Tautz D."/>
            <person name="Vattahil S."/>
            <person name="Villasana D."/>
            <person name="White C.S."/>
            <person name="Wright R."/>
            <person name="Park Y."/>
            <person name="Beeman R.W."/>
            <person name="Lord J."/>
            <person name="Oppert B."/>
            <person name="Lorenzen M."/>
            <person name="Brown S."/>
            <person name="Wang L."/>
            <person name="Savard J."/>
            <person name="Tautz D."/>
            <person name="Richards S."/>
            <person name="Weinstock G."/>
            <person name="Gibbs R.A."/>
            <person name="Liu Y."/>
            <person name="Worley K."/>
            <person name="Weinstock G."/>
            <person name="Elsik C.G."/>
            <person name="Reese J.T."/>
            <person name="Elhaik E."/>
            <person name="Landan G."/>
            <person name="Graur D."/>
            <person name="Arensburger P."/>
            <person name="Atkinson P."/>
            <person name="Beeman R.W."/>
            <person name="Beidler J."/>
            <person name="Brown S.J."/>
            <person name="Demuth J.P."/>
            <person name="Drury D.W."/>
            <person name="Du Y.Z."/>
            <person name="Fujiwara H."/>
            <person name="Lorenzen M."/>
            <person name="Maselli V."/>
            <person name="Osanai M."/>
            <person name="Park Y."/>
            <person name="Robertson H.M."/>
            <person name="Tu Z."/>
            <person name="Wang J.J."/>
            <person name="Wang S."/>
            <person name="Richards S."/>
            <person name="Song H."/>
            <person name="Zhang L."/>
            <person name="Sodergren E."/>
            <person name="Werner D."/>
            <person name="Stanke M."/>
            <person name="Morgenstern B."/>
            <person name="Solovyev V."/>
            <person name="Kosarev P."/>
            <person name="Brown G."/>
            <person name="Chen H.C."/>
            <person name="Ermolaeva O."/>
            <person name="Hlavina W."/>
            <person name="Kapustin Y."/>
            <person name="Kiryutin B."/>
            <person name="Kitts P."/>
            <person name="Maglott D."/>
            <person name="Pruitt K."/>
            <person name="Sapojnikov V."/>
            <person name="Souvorov A."/>
            <person name="Mackey A.J."/>
            <person name="Waterhouse R.M."/>
            <person name="Wyder S."/>
            <person name="Zdobnov E.M."/>
            <person name="Zdobnov E.M."/>
            <person name="Wyder S."/>
            <person name="Kriventseva E.V."/>
            <person name="Kadowaki T."/>
            <person name="Bork P."/>
            <person name="Aranda M."/>
            <person name="Bao R."/>
            <person name="Beermann A."/>
            <person name="Berns N."/>
            <person name="Bolognesi R."/>
            <person name="Bonneton F."/>
            <person name="Bopp D."/>
            <person name="Brown S.J."/>
            <person name="Bucher G."/>
            <person name="Butts T."/>
            <person name="Chaumot A."/>
            <person name="Denell R.E."/>
            <person name="Ferrier D.E."/>
            <person name="Friedrich M."/>
            <person name="Gordon C.M."/>
            <person name="Jindra M."/>
            <person name="Klingler M."/>
            <person name="Lan Q."/>
            <person name="Lattorff H.M."/>
            <person name="Laudet V."/>
            <person name="von Levetsow C."/>
            <person name="Liu Z."/>
            <person name="Lutz R."/>
            <person name="Lynch J.A."/>
            <person name="da Fonseca R.N."/>
            <person name="Posnien N."/>
            <person name="Reuter R."/>
            <person name="Roth S."/>
            <person name="Savard J."/>
            <person name="Schinko J.B."/>
            <person name="Schmitt C."/>
            <person name="Schoppmeier M."/>
            <person name="Schroder R."/>
            <person name="Shippy T.D."/>
            <person name="Simonnet F."/>
            <person name="Marques-Souza H."/>
            <person name="Tautz D."/>
            <person name="Tomoyasu Y."/>
            <person name="Trauner J."/>
            <person name="Van der Zee M."/>
            <person name="Vervoort M."/>
            <person name="Wittkopp N."/>
            <person name="Wimmer E.A."/>
            <person name="Yang X."/>
            <person name="Jones A.K."/>
            <person name="Sattelle D.B."/>
            <person name="Ebert P.R."/>
            <person name="Nelson D."/>
            <person name="Scott J.G."/>
            <person name="Beeman R.W."/>
            <person name="Muthukrishnan S."/>
            <person name="Kramer K.J."/>
            <person name="Arakane Y."/>
            <person name="Beeman R.W."/>
            <person name="Zhu Q."/>
            <person name="Hogenkamp D."/>
            <person name="Dixit R."/>
            <person name="Oppert B."/>
            <person name="Jiang H."/>
            <person name="Zou Z."/>
            <person name="Marshall J."/>
            <person name="Elpidina E."/>
            <person name="Vinokurov K."/>
            <person name="Oppert C."/>
            <person name="Zou Z."/>
            <person name="Evans J."/>
            <person name="Lu Z."/>
            <person name="Zhao P."/>
            <person name="Sumathipala N."/>
            <person name="Altincicek B."/>
            <person name="Vilcinskas A."/>
            <person name="Williams M."/>
            <person name="Hultmark D."/>
            <person name="Hetru C."/>
            <person name="Jiang H."/>
            <person name="Grimmelikhuijzen C.J."/>
            <person name="Hauser F."/>
            <person name="Cazzamali G."/>
            <person name="Williamson M."/>
            <person name="Park Y."/>
            <person name="Li B."/>
            <person name="Tanaka Y."/>
            <person name="Predel R."/>
            <person name="Neupert S."/>
            <person name="Schachtner J."/>
            <person name="Verleyen P."/>
            <person name="Raible F."/>
            <person name="Bork P."/>
            <person name="Friedrich M."/>
            <person name="Walden K.K."/>
            <person name="Robertson H.M."/>
            <person name="Angeli S."/>
            <person name="Foret S."/>
            <person name="Bucher G."/>
            <person name="Schuetz S."/>
            <person name="Maleszka R."/>
            <person name="Wimmer E.A."/>
            <person name="Beeman R.W."/>
            <person name="Lorenzen M."/>
            <person name="Tomoyasu Y."/>
            <person name="Miller S.C."/>
            <person name="Grossmann D."/>
            <person name="Bucher G."/>
        </authorList>
    </citation>
    <scope>NUCLEOTIDE SEQUENCE [LARGE SCALE GENOMIC DNA]</scope>
    <source>
        <strain evidence="2 3">Georgia GA2</strain>
    </source>
</reference>